<dbReference type="Proteomes" id="UP000301309">
    <property type="component" value="Unassembled WGS sequence"/>
</dbReference>
<evidence type="ECO:0000313" key="2">
    <source>
        <dbReference type="Proteomes" id="UP000301309"/>
    </source>
</evidence>
<accession>A0A4D4L9L8</accession>
<proteinExistence type="predicted"/>
<organism evidence="1 2">
    <name type="scientific">Streptomyces violaceusniger</name>
    <dbReference type="NCBI Taxonomy" id="68280"/>
    <lineage>
        <taxon>Bacteria</taxon>
        <taxon>Bacillati</taxon>
        <taxon>Actinomycetota</taxon>
        <taxon>Actinomycetes</taxon>
        <taxon>Kitasatosporales</taxon>
        <taxon>Streptomycetaceae</taxon>
        <taxon>Streptomyces</taxon>
        <taxon>Streptomyces violaceusniger group</taxon>
    </lineage>
</organism>
<reference evidence="1 2" key="1">
    <citation type="journal article" date="2020" name="Int. J. Syst. Evol. Microbiol.">
        <title>Reclassification of Streptomyces castelarensis and Streptomyces sporoclivatus as later heterotypic synonyms of Streptomyces antimycoticus.</title>
        <authorList>
            <person name="Komaki H."/>
            <person name="Tamura T."/>
        </authorList>
    </citation>
    <scope>NUCLEOTIDE SEQUENCE [LARGE SCALE GENOMIC DNA]</scope>
    <source>
        <strain evidence="1 2">NBRC 13459</strain>
    </source>
</reference>
<protein>
    <recommendedName>
        <fullName evidence="3">Leucine-rich repeat domain-containing protein</fullName>
    </recommendedName>
</protein>
<keyword evidence="2" id="KW-1185">Reference proteome</keyword>
<dbReference type="EMBL" id="BJHW01000001">
    <property type="protein sequence ID" value="GDY57912.1"/>
    <property type="molecule type" value="Genomic_DNA"/>
</dbReference>
<comment type="caution">
    <text evidence="1">The sequence shown here is derived from an EMBL/GenBank/DDBJ whole genome shotgun (WGS) entry which is preliminary data.</text>
</comment>
<gene>
    <name evidence="1" type="ORF">SVIO_085350</name>
</gene>
<dbReference type="Gene3D" id="3.80.10.10">
    <property type="entry name" value="Ribonuclease Inhibitor"/>
    <property type="match status" value="1"/>
</dbReference>
<dbReference type="InterPro" id="IPR047722">
    <property type="entry name" value="STM4015-like"/>
</dbReference>
<name>A0A4D4L9L8_STRVO</name>
<sequence>MSVYHLEELHGLPAFDFPTPGQEVVLPETDTVAWRISYNPYVDEEEGGFDGRFQRFLATVAPARVRALIIGMWGETYDGDADDAIEQLVMAKDRLTSLEAVFIGDITAEESEISWIQQSDVTPVLHAYPGLRELGVRGGSGLSFPAVGHAGLRTLRFETGGLPGAVVRGVAASDLPALERLEMWLGVEEYGGDATVADLAPILSGGRFPALRHLGVQNSEIQDEIAAAMAAAPWSPSSNASTCPWACSATRARRRCSTASR</sequence>
<evidence type="ECO:0008006" key="3">
    <source>
        <dbReference type="Google" id="ProtNLM"/>
    </source>
</evidence>
<dbReference type="InterPro" id="IPR032675">
    <property type="entry name" value="LRR_dom_sf"/>
</dbReference>
<dbReference type="NCBIfam" id="NF038076">
    <property type="entry name" value="fam_STM4015"/>
    <property type="match status" value="1"/>
</dbReference>
<evidence type="ECO:0000313" key="1">
    <source>
        <dbReference type="EMBL" id="GDY57912.1"/>
    </source>
</evidence>
<dbReference type="AlphaFoldDB" id="A0A4D4L9L8"/>